<evidence type="ECO:0000313" key="4">
    <source>
        <dbReference type="EMBL" id="QCK84791.1"/>
    </source>
</evidence>
<evidence type="ECO:0000256" key="1">
    <source>
        <dbReference type="SAM" id="MobiDB-lite"/>
    </source>
</evidence>
<evidence type="ECO:0000313" key="5">
    <source>
        <dbReference type="Proteomes" id="UP000298588"/>
    </source>
</evidence>
<dbReference type="Proteomes" id="UP000298588">
    <property type="component" value="Chromosome"/>
</dbReference>
<proteinExistence type="predicted"/>
<dbReference type="EMBL" id="CP039865">
    <property type="protein sequence ID" value="QCK84791.1"/>
    <property type="molecule type" value="Genomic_DNA"/>
</dbReference>
<dbReference type="InterPro" id="IPR010799">
    <property type="entry name" value="MlrC_C"/>
</dbReference>
<organism evidence="4 5">
    <name type="scientific">Phreatobacter aquaticus</name>
    <dbReference type="NCBI Taxonomy" id="2570229"/>
    <lineage>
        <taxon>Bacteria</taxon>
        <taxon>Pseudomonadati</taxon>
        <taxon>Pseudomonadota</taxon>
        <taxon>Alphaproteobacteria</taxon>
        <taxon>Hyphomicrobiales</taxon>
        <taxon>Phreatobacteraceae</taxon>
        <taxon>Phreatobacter</taxon>
    </lineage>
</organism>
<dbReference type="InterPro" id="IPR015995">
    <property type="entry name" value="MlrC_N"/>
</dbReference>
<feature type="region of interest" description="Disordered" evidence="1">
    <location>
        <begin position="1"/>
        <end position="26"/>
    </location>
</feature>
<reference evidence="4 5" key="1">
    <citation type="submission" date="2019-04" db="EMBL/GenBank/DDBJ databases">
        <title>Phreatobacter aquaticus sp. nov.</title>
        <authorList>
            <person name="Choi A."/>
            <person name="Baek K."/>
        </authorList>
    </citation>
    <scope>NUCLEOTIDE SEQUENCE [LARGE SCALE GENOMIC DNA]</scope>
    <source>
        <strain evidence="4 5">NMCR1094</strain>
    </source>
</reference>
<evidence type="ECO:0000259" key="3">
    <source>
        <dbReference type="Pfam" id="PF07364"/>
    </source>
</evidence>
<dbReference type="AlphaFoldDB" id="A0A4D7QE66"/>
<feature type="domain" description="Microcystin LR degradation protein MlrC C-terminal" evidence="2">
    <location>
        <begin position="416"/>
        <end position="591"/>
    </location>
</feature>
<feature type="compositionally biased region" description="Basic and acidic residues" evidence="1">
    <location>
        <begin position="1"/>
        <end position="22"/>
    </location>
</feature>
<evidence type="ECO:0000259" key="2">
    <source>
        <dbReference type="Pfam" id="PF07171"/>
    </source>
</evidence>
<keyword evidence="5" id="KW-1185">Reference proteome</keyword>
<dbReference type="KEGG" id="paqt:E8L99_02835"/>
<dbReference type="OrthoDB" id="9782658at2"/>
<dbReference type="Pfam" id="PF07364">
    <property type="entry name" value="DUF1485"/>
    <property type="match status" value="1"/>
</dbReference>
<name>A0A4D7QE66_9HYPH</name>
<feature type="domain" description="Microcystin LR degradation protein MlrC N-terminal" evidence="3">
    <location>
        <begin position="113"/>
        <end position="401"/>
    </location>
</feature>
<dbReference type="Pfam" id="PF07171">
    <property type="entry name" value="MlrC_C"/>
    <property type="match status" value="1"/>
</dbReference>
<feature type="region of interest" description="Disordered" evidence="1">
    <location>
        <begin position="78"/>
        <end position="106"/>
    </location>
</feature>
<protein>
    <submittedName>
        <fullName evidence="4">M81 family metallopeptidase</fullName>
    </submittedName>
</protein>
<sequence length="606" mass="64525">MFGDDPRDRVGPAAGREGHDDADGAAGCRIVVGKGRRIGADRQDQPQSKTLHVVLHRRLVQIGQPSRKVRSRVSAGATNCAEHGSPALAGMTQPPRSVTNRPPNRSREISDMRIACGGFMHETNTFVPEPTGWASFTQEGAWPGFTRGGEILTKFRPFNIAIAGFMDVAEKAGHTIVPLSWSFAQPSGKVADSVFERACAYLLADIADTAPDAVFLELHGAMTAESFEDAEGELLARVRRLVGPDMTVVASLDLHANVTTKMVDNASFMSAYRTYPHIDWLQTGQRVAQWFDRVKAWGPQPARAFRQIPFLIPIASGCSMIEPMKGLYALLAEIEAETGVHLSLCPGFPSADIFDMGATVIGYGADQKTVDAAVDRLTGAVIRSEAAFLEHLAKPQDEALDIAYKRAAGATKPVIIADTQDNPGAGGASMTTGFLKGLIDRKAENTLLALLHEPGIAATAHQAGKGAMIDVTFAASGTGPGEVPLAARAEIIALSDGRFTGTGPMVGGQPINMGPSAWLRIGGIDVVVGTVRQQPHCIAVCTHLGIDITGYKVVVLKSSVHFRGDWQPYADSVVVGASPGAALDDTGTIPFVHLRPNVRRRPMSNH</sequence>
<accession>A0A4D7QE66</accession>
<gene>
    <name evidence="4" type="ORF">E8L99_02835</name>
</gene>
<feature type="compositionally biased region" description="Polar residues" evidence="1">
    <location>
        <begin position="94"/>
        <end position="103"/>
    </location>
</feature>